<dbReference type="PANTHER" id="PTHR43811">
    <property type="entry name" value="FKBP-TYPE PEPTIDYL-PROLYL CIS-TRANS ISOMERASE FKPA"/>
    <property type="match status" value="1"/>
</dbReference>
<feature type="compositionally biased region" description="Basic and acidic residues" evidence="6">
    <location>
        <begin position="242"/>
        <end position="253"/>
    </location>
</feature>
<protein>
    <recommendedName>
        <fullName evidence="4">FK506-binding protein</fullName>
        <ecNumber evidence="4">5.2.1.8</ecNumber>
    </recommendedName>
</protein>
<evidence type="ECO:0000256" key="6">
    <source>
        <dbReference type="SAM" id="MobiDB-lite"/>
    </source>
</evidence>
<evidence type="ECO:0000256" key="3">
    <source>
        <dbReference type="ARBA" id="ARBA00023235"/>
    </source>
</evidence>
<evidence type="ECO:0000256" key="4">
    <source>
        <dbReference type="PIRNR" id="PIRNR001473"/>
    </source>
</evidence>
<organism evidence="8 9">
    <name type="scientific">Chrysodeixis includens</name>
    <name type="common">Soybean looper</name>
    <name type="synonym">Pseudoplusia includens</name>
    <dbReference type="NCBI Taxonomy" id="689277"/>
    <lineage>
        <taxon>Eukaryota</taxon>
        <taxon>Metazoa</taxon>
        <taxon>Ecdysozoa</taxon>
        <taxon>Arthropoda</taxon>
        <taxon>Hexapoda</taxon>
        <taxon>Insecta</taxon>
        <taxon>Pterygota</taxon>
        <taxon>Neoptera</taxon>
        <taxon>Endopterygota</taxon>
        <taxon>Lepidoptera</taxon>
        <taxon>Glossata</taxon>
        <taxon>Ditrysia</taxon>
        <taxon>Noctuoidea</taxon>
        <taxon>Noctuidae</taxon>
        <taxon>Plusiinae</taxon>
        <taxon>Chrysodeixis</taxon>
    </lineage>
</organism>
<dbReference type="GO" id="GO:0000785">
    <property type="term" value="C:chromatin"/>
    <property type="evidence" value="ECO:0007669"/>
    <property type="project" value="TreeGrafter"/>
</dbReference>
<dbReference type="Pfam" id="PF00254">
    <property type="entry name" value="FKBP_C"/>
    <property type="match status" value="1"/>
</dbReference>
<dbReference type="FunFam" id="3.10.50.40:FF:000006">
    <property type="entry name" value="Peptidyl-prolyl cis-trans isomerase"/>
    <property type="match status" value="1"/>
</dbReference>
<dbReference type="SUPFAM" id="SSF54534">
    <property type="entry name" value="FKBP-like"/>
    <property type="match status" value="1"/>
</dbReference>
<dbReference type="PIRSF" id="PIRSF001473">
    <property type="entry name" value="FK506-bp_FPR3"/>
    <property type="match status" value="1"/>
</dbReference>
<feature type="compositionally biased region" description="Acidic residues" evidence="6">
    <location>
        <begin position="154"/>
        <end position="164"/>
    </location>
</feature>
<feature type="compositionally biased region" description="Basic residues" evidence="6">
    <location>
        <begin position="136"/>
        <end position="145"/>
    </location>
</feature>
<dbReference type="InterPro" id="IPR001179">
    <property type="entry name" value="PPIase_FKBP_dom"/>
</dbReference>
<dbReference type="OrthoDB" id="1902587at2759"/>
<keyword evidence="2 4" id="KW-0697">Rotamase</keyword>
<proteinExistence type="inferred from homology"/>
<sequence>MMFWGLIMEPNKRYTQVVEKPFHISQAAMDISTGDNDPCQVMVVVDSKNFLVCTLQKGKIIQVPLDLYFKSGDNVSFLTNGKCNVHLTGYLDPEYEDELEEEEEEDEEIEDDEEPPALTAPKNKRKLENSNDTAAKKAKPSKKAAKNVAAASSESEDDDDDEEVELQKFLDGEDIDTDDNDESFKLNTTAEEDSDEEDDDDEDEDDDDDDEDDDDDDGEEKEAAPKKQKKAAASSADTTLDTSKEDAEVDMSKLSKSQKRRLKKKLQQQAKQPQVNGVIKKDEAQKPEAPQKAEKKKPEAKEVEEKREKKQLTGGVAIEDLKVGSGPAAKTGKVVMVYYEGRLKQNNKMFDNCVKGPGFKFRLGSKEVITGWDVGIAGMKVGGKRRITCPPAMAYGAKGSPPVIPPNSTLVFEVELKNVK</sequence>
<evidence type="ECO:0000256" key="1">
    <source>
        <dbReference type="ARBA" id="ARBA00000971"/>
    </source>
</evidence>
<comment type="catalytic activity">
    <reaction evidence="1 4 5">
        <text>[protein]-peptidylproline (omega=180) = [protein]-peptidylproline (omega=0)</text>
        <dbReference type="Rhea" id="RHEA:16237"/>
        <dbReference type="Rhea" id="RHEA-COMP:10747"/>
        <dbReference type="Rhea" id="RHEA-COMP:10748"/>
        <dbReference type="ChEBI" id="CHEBI:83833"/>
        <dbReference type="ChEBI" id="CHEBI:83834"/>
        <dbReference type="EC" id="5.2.1.8"/>
    </reaction>
</comment>
<feature type="compositionally biased region" description="Acidic residues" evidence="6">
    <location>
        <begin position="172"/>
        <end position="181"/>
    </location>
</feature>
<dbReference type="InterPro" id="IPR023566">
    <property type="entry name" value="PPIase_Fpr3/Fpr4-like"/>
</dbReference>
<dbReference type="Gene3D" id="3.10.50.40">
    <property type="match status" value="1"/>
</dbReference>
<feature type="compositionally biased region" description="Acidic residues" evidence="6">
    <location>
        <begin position="190"/>
        <end position="220"/>
    </location>
</feature>
<dbReference type="Gene3D" id="2.60.120.340">
    <property type="entry name" value="Nucleoplasmin core domain"/>
    <property type="match status" value="1"/>
</dbReference>
<feature type="region of interest" description="Disordered" evidence="6">
    <location>
        <begin position="96"/>
        <end position="309"/>
    </location>
</feature>
<feature type="compositionally biased region" description="Acidic residues" evidence="6">
    <location>
        <begin position="96"/>
        <end position="115"/>
    </location>
</feature>
<feature type="compositionally biased region" description="Basic residues" evidence="6">
    <location>
        <begin position="256"/>
        <end position="266"/>
    </location>
</feature>
<dbReference type="GO" id="GO:0003755">
    <property type="term" value="F:peptidyl-prolyl cis-trans isomerase activity"/>
    <property type="evidence" value="ECO:0007669"/>
    <property type="project" value="UniProtKB-KW"/>
</dbReference>
<evidence type="ECO:0000256" key="2">
    <source>
        <dbReference type="ARBA" id="ARBA00023110"/>
    </source>
</evidence>
<dbReference type="AlphaFoldDB" id="A0A9P0BU62"/>
<dbReference type="PROSITE" id="PS50059">
    <property type="entry name" value="FKBP_PPIASE"/>
    <property type="match status" value="1"/>
</dbReference>
<accession>A0A9P0BU62</accession>
<keyword evidence="9" id="KW-1185">Reference proteome</keyword>
<evidence type="ECO:0000313" key="8">
    <source>
        <dbReference type="EMBL" id="CAH0588144.1"/>
    </source>
</evidence>
<dbReference type="InterPro" id="IPR041232">
    <property type="entry name" value="NPL"/>
</dbReference>
<keyword evidence="3 4" id="KW-0413">Isomerase</keyword>
<dbReference type="Proteomes" id="UP001154114">
    <property type="component" value="Chromosome 16"/>
</dbReference>
<evidence type="ECO:0000256" key="5">
    <source>
        <dbReference type="PROSITE-ProRule" id="PRU00277"/>
    </source>
</evidence>
<dbReference type="GO" id="GO:0005730">
    <property type="term" value="C:nucleolus"/>
    <property type="evidence" value="ECO:0007669"/>
    <property type="project" value="TreeGrafter"/>
</dbReference>
<evidence type="ECO:0000313" key="9">
    <source>
        <dbReference type="Proteomes" id="UP001154114"/>
    </source>
</evidence>
<reference evidence="8" key="1">
    <citation type="submission" date="2021-12" db="EMBL/GenBank/DDBJ databases">
        <authorList>
            <person name="King R."/>
        </authorList>
    </citation>
    <scope>NUCLEOTIDE SEQUENCE</scope>
</reference>
<feature type="domain" description="PPIase FKBP-type" evidence="7">
    <location>
        <begin position="332"/>
        <end position="420"/>
    </location>
</feature>
<comment type="similarity">
    <text evidence="4">Belongs to the FKBP-type PPIase family.</text>
</comment>
<dbReference type="InterPro" id="IPR046357">
    <property type="entry name" value="PPIase_dom_sf"/>
</dbReference>
<evidence type="ECO:0000259" key="7">
    <source>
        <dbReference type="PROSITE" id="PS50059"/>
    </source>
</evidence>
<dbReference type="Pfam" id="PF17800">
    <property type="entry name" value="NPL"/>
    <property type="match status" value="1"/>
</dbReference>
<dbReference type="EC" id="5.2.1.8" evidence="4"/>
<dbReference type="PANTHER" id="PTHR43811:SF19">
    <property type="entry name" value="39 KDA FK506-BINDING NUCLEAR PROTEIN"/>
    <property type="match status" value="1"/>
</dbReference>
<name>A0A9P0BU62_CHRIL</name>
<dbReference type="EMBL" id="LR824019">
    <property type="protein sequence ID" value="CAH0588144.1"/>
    <property type="molecule type" value="Genomic_DNA"/>
</dbReference>
<gene>
    <name evidence="8" type="ORF">CINC_LOCUS3953</name>
</gene>
<feature type="compositionally biased region" description="Basic and acidic residues" evidence="6">
    <location>
        <begin position="279"/>
        <end position="309"/>
    </location>
</feature>